<accession>A0A7I8IFE1</accession>
<evidence type="ECO:0000313" key="3">
    <source>
        <dbReference type="Proteomes" id="UP000663760"/>
    </source>
</evidence>
<dbReference type="AlphaFoldDB" id="A0A7I8IFE1"/>
<evidence type="ECO:0000313" key="2">
    <source>
        <dbReference type="EMBL" id="CAA7392104.1"/>
    </source>
</evidence>
<protein>
    <submittedName>
        <fullName evidence="1">Uncharacterized protein</fullName>
    </submittedName>
</protein>
<dbReference type="EMBL" id="LR746265">
    <property type="protein sequence ID" value="CAA7392104.1"/>
    <property type="molecule type" value="Genomic_DNA"/>
</dbReference>
<organism evidence="1">
    <name type="scientific">Spirodela intermedia</name>
    <name type="common">Intermediate duckweed</name>
    <dbReference type="NCBI Taxonomy" id="51605"/>
    <lineage>
        <taxon>Eukaryota</taxon>
        <taxon>Viridiplantae</taxon>
        <taxon>Streptophyta</taxon>
        <taxon>Embryophyta</taxon>
        <taxon>Tracheophyta</taxon>
        <taxon>Spermatophyta</taxon>
        <taxon>Magnoliopsida</taxon>
        <taxon>Liliopsida</taxon>
        <taxon>Araceae</taxon>
        <taxon>Lemnoideae</taxon>
        <taxon>Spirodela</taxon>
    </lineage>
</organism>
<keyword evidence="3" id="KW-1185">Reference proteome</keyword>
<proteinExistence type="predicted"/>
<evidence type="ECO:0000313" key="1">
    <source>
        <dbReference type="EMBL" id="CAA2616843.1"/>
    </source>
</evidence>
<gene>
    <name evidence="1" type="ORF">SI7747_02003056</name>
    <name evidence="2" type="ORF">SI8410_02003283</name>
</gene>
<sequence>MRSHHIILLSHYISTKTQTNFQINTSPDRR</sequence>
<dbReference type="Proteomes" id="UP000663760">
    <property type="component" value="Chromosome 2"/>
</dbReference>
<dbReference type="EMBL" id="LR743589">
    <property type="protein sequence ID" value="CAA2616843.1"/>
    <property type="molecule type" value="Genomic_DNA"/>
</dbReference>
<name>A0A7I8IFE1_SPIIN</name>
<reference evidence="1" key="1">
    <citation type="submission" date="2019-12" db="EMBL/GenBank/DDBJ databases">
        <authorList>
            <person name="Scholz U."/>
            <person name="Mascher M."/>
            <person name="Fiebig A."/>
        </authorList>
    </citation>
    <scope>NUCLEOTIDE SEQUENCE</scope>
</reference>